<dbReference type="Proteomes" id="UP000320390">
    <property type="component" value="Chromosome"/>
</dbReference>
<gene>
    <name evidence="2" type="ORF">Poly30_56270</name>
</gene>
<dbReference type="InterPro" id="IPR011110">
    <property type="entry name" value="Reg_prop"/>
</dbReference>
<evidence type="ECO:0000313" key="3">
    <source>
        <dbReference type="Proteomes" id="UP000320390"/>
    </source>
</evidence>
<dbReference type="SUPFAM" id="SSF50952">
    <property type="entry name" value="Soluble quinoprotein glucose dehydrogenase"/>
    <property type="match status" value="1"/>
</dbReference>
<protein>
    <submittedName>
        <fullName evidence="2">Two component regulator propeller</fullName>
    </submittedName>
</protein>
<evidence type="ECO:0000256" key="1">
    <source>
        <dbReference type="SAM" id="SignalP"/>
    </source>
</evidence>
<dbReference type="Pfam" id="PF07494">
    <property type="entry name" value="Reg_prop"/>
    <property type="match status" value="2"/>
</dbReference>
<keyword evidence="3" id="KW-1185">Reference proteome</keyword>
<organism evidence="2 3">
    <name type="scientific">Saltatorellus ferox</name>
    <dbReference type="NCBI Taxonomy" id="2528018"/>
    <lineage>
        <taxon>Bacteria</taxon>
        <taxon>Pseudomonadati</taxon>
        <taxon>Planctomycetota</taxon>
        <taxon>Planctomycetia</taxon>
        <taxon>Planctomycetia incertae sedis</taxon>
        <taxon>Saltatorellus</taxon>
    </lineage>
</organism>
<dbReference type="EMBL" id="CP036434">
    <property type="protein sequence ID" value="QDV10065.1"/>
    <property type="molecule type" value="Genomic_DNA"/>
</dbReference>
<dbReference type="SUPFAM" id="SSF63829">
    <property type="entry name" value="Calcium-dependent phosphotriesterase"/>
    <property type="match status" value="1"/>
</dbReference>
<keyword evidence="1" id="KW-0732">Signal</keyword>
<dbReference type="RefSeq" id="WP_145205593.1">
    <property type="nucleotide sequence ID" value="NZ_CP036434.1"/>
</dbReference>
<accession>A0A518F155</accession>
<dbReference type="OrthoDB" id="284104at2"/>
<sequence precursor="true">MNLSLLVLSMVAALPAFAGQTALGPLLSGPAGSPLEGGEAVSELDHRIWIVFQAEDSSYWFGSDGEGVYRYDGKTLVQFTTEQGLTSNRIRGIQEDRSGSLYVCTEPGGVSRFNGREFSELTALEPAESEWKLGPDDLCFPAGQDSGGVYRWDGTSLHRLTFPPTAAGDAYNAANPRSKSPNINYSPYDVYTTFKDSQGNLWFGTAMLGACCYDGSTFAWAGTGENGSFGVRALAEDKDGKFWLSNCVNRFAKGPANPLAGEPADFRKEPGIATNADPYSVFMSTTRDKDGALWMATLSGGVFRYDGETWTHFPVTHEGKPIWIYSIYRDRQDRLWLGTQEHGVYRLDGAEFERVRI</sequence>
<dbReference type="AlphaFoldDB" id="A0A518F155"/>
<name>A0A518F155_9BACT</name>
<dbReference type="InterPro" id="IPR015943">
    <property type="entry name" value="WD40/YVTN_repeat-like_dom_sf"/>
</dbReference>
<dbReference type="InterPro" id="IPR011041">
    <property type="entry name" value="Quinoprot_gluc/sorb_DH_b-prop"/>
</dbReference>
<evidence type="ECO:0000313" key="2">
    <source>
        <dbReference type="EMBL" id="QDV10065.1"/>
    </source>
</evidence>
<feature type="chain" id="PRO_5021941212" evidence="1">
    <location>
        <begin position="19"/>
        <end position="357"/>
    </location>
</feature>
<reference evidence="2 3" key="1">
    <citation type="submission" date="2019-02" db="EMBL/GenBank/DDBJ databases">
        <title>Deep-cultivation of Planctomycetes and their phenomic and genomic characterization uncovers novel biology.</title>
        <authorList>
            <person name="Wiegand S."/>
            <person name="Jogler M."/>
            <person name="Boedeker C."/>
            <person name="Pinto D."/>
            <person name="Vollmers J."/>
            <person name="Rivas-Marin E."/>
            <person name="Kohn T."/>
            <person name="Peeters S.H."/>
            <person name="Heuer A."/>
            <person name="Rast P."/>
            <person name="Oberbeckmann S."/>
            <person name="Bunk B."/>
            <person name="Jeske O."/>
            <person name="Meyerdierks A."/>
            <person name="Storesund J.E."/>
            <person name="Kallscheuer N."/>
            <person name="Luecker S."/>
            <person name="Lage O.M."/>
            <person name="Pohl T."/>
            <person name="Merkel B.J."/>
            <person name="Hornburger P."/>
            <person name="Mueller R.-W."/>
            <person name="Bruemmer F."/>
            <person name="Labrenz M."/>
            <person name="Spormann A.M."/>
            <person name="Op den Camp H."/>
            <person name="Overmann J."/>
            <person name="Amann R."/>
            <person name="Jetten M.S.M."/>
            <person name="Mascher T."/>
            <person name="Medema M.H."/>
            <person name="Devos D.P."/>
            <person name="Kaster A.-K."/>
            <person name="Ovreas L."/>
            <person name="Rohde M."/>
            <person name="Galperin M.Y."/>
            <person name="Jogler C."/>
        </authorList>
    </citation>
    <scope>NUCLEOTIDE SEQUENCE [LARGE SCALE GENOMIC DNA]</scope>
    <source>
        <strain evidence="2 3">Poly30</strain>
    </source>
</reference>
<proteinExistence type="predicted"/>
<feature type="signal peptide" evidence="1">
    <location>
        <begin position="1"/>
        <end position="18"/>
    </location>
</feature>
<dbReference type="Gene3D" id="2.130.10.10">
    <property type="entry name" value="YVTN repeat-like/Quinoprotein amine dehydrogenase"/>
    <property type="match status" value="2"/>
</dbReference>